<keyword evidence="3" id="KW-0964">Secreted</keyword>
<organism evidence="10 11">
    <name type="scientific">Paenibacillus yanchengensis</name>
    <dbReference type="NCBI Taxonomy" id="2035833"/>
    <lineage>
        <taxon>Bacteria</taxon>
        <taxon>Bacillati</taxon>
        <taxon>Bacillota</taxon>
        <taxon>Bacilli</taxon>
        <taxon>Bacillales</taxon>
        <taxon>Paenibacillaceae</taxon>
        <taxon>Paenibacillus</taxon>
    </lineage>
</organism>
<feature type="region of interest" description="Disordered" evidence="6">
    <location>
        <begin position="158"/>
        <end position="189"/>
    </location>
</feature>
<dbReference type="SMART" id="SM00725">
    <property type="entry name" value="NEAT"/>
    <property type="match status" value="2"/>
</dbReference>
<dbReference type="Pfam" id="PF00395">
    <property type="entry name" value="SLH"/>
    <property type="match status" value="3"/>
</dbReference>
<dbReference type="InterPro" id="IPR037250">
    <property type="entry name" value="NEAT_dom_sf"/>
</dbReference>
<gene>
    <name evidence="10" type="ORF">ACFSJH_17925</name>
</gene>
<dbReference type="PROSITE" id="PS50978">
    <property type="entry name" value="NEAT"/>
    <property type="match status" value="2"/>
</dbReference>
<dbReference type="CDD" id="cd06920">
    <property type="entry name" value="NEAT"/>
    <property type="match status" value="2"/>
</dbReference>
<feature type="compositionally biased region" description="Basic and acidic residues" evidence="6">
    <location>
        <begin position="169"/>
        <end position="183"/>
    </location>
</feature>
<evidence type="ECO:0000256" key="2">
    <source>
        <dbReference type="ARBA" id="ARBA00022512"/>
    </source>
</evidence>
<feature type="domain" description="SLH" evidence="9">
    <location>
        <begin position="315"/>
        <end position="378"/>
    </location>
</feature>
<name>A0ABW4YPL5_9BACL</name>
<evidence type="ECO:0000256" key="7">
    <source>
        <dbReference type="SAM" id="SignalP"/>
    </source>
</evidence>
<dbReference type="RefSeq" id="WP_377774861.1">
    <property type="nucleotide sequence ID" value="NZ_JBHUHO010000043.1"/>
</dbReference>
<evidence type="ECO:0000259" key="9">
    <source>
        <dbReference type="PROSITE" id="PS51272"/>
    </source>
</evidence>
<reference evidence="11" key="1">
    <citation type="journal article" date="2019" name="Int. J. Syst. Evol. Microbiol.">
        <title>The Global Catalogue of Microorganisms (GCM) 10K type strain sequencing project: providing services to taxonomists for standard genome sequencing and annotation.</title>
        <authorList>
            <consortium name="The Broad Institute Genomics Platform"/>
            <consortium name="The Broad Institute Genome Sequencing Center for Infectious Disease"/>
            <person name="Wu L."/>
            <person name="Ma J."/>
        </authorList>
    </citation>
    <scope>NUCLEOTIDE SEQUENCE [LARGE SCALE GENOMIC DNA]</scope>
    <source>
        <strain evidence="11">GH52</strain>
    </source>
</reference>
<keyword evidence="5" id="KW-0572">Peptidoglycan-anchor</keyword>
<evidence type="ECO:0000256" key="4">
    <source>
        <dbReference type="ARBA" id="ARBA00022729"/>
    </source>
</evidence>
<evidence type="ECO:0000313" key="11">
    <source>
        <dbReference type="Proteomes" id="UP001597362"/>
    </source>
</evidence>
<feature type="domain" description="SLH" evidence="9">
    <location>
        <begin position="379"/>
        <end position="438"/>
    </location>
</feature>
<dbReference type="SUPFAM" id="SSF158911">
    <property type="entry name" value="NEAT domain-like"/>
    <property type="match status" value="2"/>
</dbReference>
<feature type="domain" description="SLH" evidence="9">
    <location>
        <begin position="442"/>
        <end position="502"/>
    </location>
</feature>
<sequence>MNRKLKYMITMLLTLFIALPVVQAQAAGYKIPAGEYDITIEVLQDKKDETSATAQYIETAAKLVVEEKGTFVVATLKNSAWWKSFETQTVQPGTFADKNFKAVEVVSEDTKKDTRVVKFAVADYMQPLNAKIHIVVTGVPGLGEYDKSYDIRLKFGRDSNAGSGSNTSEENKETNKDKEEATKPETTALTDGEYTINFKALHEKEEKDSSMGRYMKTPAKLTVKEGKHTVVVSLTDNEQIKQFQVEQGKELVDSKVVSVDEAANTRDISFEVEDLSAIVNAKVQIFVAAQNYTGNHNIRLSFDVASAKKATTEEANEVNFQDIEKSWAKQYITSLAERGMIKGTSDTTFGPSDSITRAQFTVLLARALDLPTEAYKGTFADVTEKMDWAVAEVEAANKAGIVAGDKGKFNPNSKINRQDMVTMLVRALEYADKKLVEVEVKELDFADQADIASYAQKNVQIAVQLELVNGTEVAGKTYFAPQDTADRAQAAKMIYLLVEAIK</sequence>
<comment type="caution">
    <text evidence="10">The sequence shown here is derived from an EMBL/GenBank/DDBJ whole genome shotgun (WGS) entry which is preliminary data.</text>
</comment>
<feature type="signal peptide" evidence="7">
    <location>
        <begin position="1"/>
        <end position="26"/>
    </location>
</feature>
<dbReference type="PANTHER" id="PTHR37824:SF1">
    <property type="entry name" value="IRON-REGULATED SURFACE DETERMINANT PROTEIN C"/>
    <property type="match status" value="1"/>
</dbReference>
<evidence type="ECO:0000256" key="5">
    <source>
        <dbReference type="ARBA" id="ARBA00023088"/>
    </source>
</evidence>
<accession>A0ABW4YPL5</accession>
<feature type="domain" description="NEAT" evidence="8">
    <location>
        <begin position="189"/>
        <end position="310"/>
    </location>
</feature>
<evidence type="ECO:0000313" key="10">
    <source>
        <dbReference type="EMBL" id="MFD2117611.1"/>
    </source>
</evidence>
<dbReference type="InterPro" id="IPR001119">
    <property type="entry name" value="SLH_dom"/>
</dbReference>
<protein>
    <submittedName>
        <fullName evidence="10">NEAT domain-containing protein</fullName>
    </submittedName>
</protein>
<comment type="subcellular location">
    <subcellularLocation>
        <location evidence="1">Secreted</location>
        <location evidence="1">Cell wall</location>
        <topology evidence="1">Peptidoglycan-anchor</topology>
    </subcellularLocation>
</comment>
<feature type="chain" id="PRO_5046244001" evidence="7">
    <location>
        <begin position="27"/>
        <end position="502"/>
    </location>
</feature>
<dbReference type="Pfam" id="PF05031">
    <property type="entry name" value="NEAT"/>
    <property type="match status" value="2"/>
</dbReference>
<keyword evidence="2" id="KW-0134">Cell wall</keyword>
<evidence type="ECO:0000256" key="1">
    <source>
        <dbReference type="ARBA" id="ARBA00004168"/>
    </source>
</evidence>
<dbReference type="Proteomes" id="UP001597362">
    <property type="component" value="Unassembled WGS sequence"/>
</dbReference>
<dbReference type="Gene3D" id="2.60.40.1850">
    <property type="match status" value="2"/>
</dbReference>
<dbReference type="InterPro" id="IPR006635">
    <property type="entry name" value="NEAT_dom"/>
</dbReference>
<dbReference type="EMBL" id="JBHUHO010000043">
    <property type="protein sequence ID" value="MFD2117611.1"/>
    <property type="molecule type" value="Genomic_DNA"/>
</dbReference>
<keyword evidence="11" id="KW-1185">Reference proteome</keyword>
<dbReference type="InterPro" id="IPR050436">
    <property type="entry name" value="IsdA"/>
</dbReference>
<evidence type="ECO:0000256" key="6">
    <source>
        <dbReference type="SAM" id="MobiDB-lite"/>
    </source>
</evidence>
<keyword evidence="4 7" id="KW-0732">Signal</keyword>
<dbReference type="PROSITE" id="PS51272">
    <property type="entry name" value="SLH"/>
    <property type="match status" value="3"/>
</dbReference>
<dbReference type="PANTHER" id="PTHR37824">
    <property type="entry name" value="IRON-REGULATED SURFACE DETERMINANT PROTEIN C"/>
    <property type="match status" value="1"/>
</dbReference>
<evidence type="ECO:0000259" key="8">
    <source>
        <dbReference type="PROSITE" id="PS50978"/>
    </source>
</evidence>
<proteinExistence type="predicted"/>
<evidence type="ECO:0000256" key="3">
    <source>
        <dbReference type="ARBA" id="ARBA00022525"/>
    </source>
</evidence>
<feature type="domain" description="NEAT" evidence="8">
    <location>
        <begin position="31"/>
        <end position="163"/>
    </location>
</feature>